<evidence type="ECO:0000313" key="5">
    <source>
        <dbReference type="Proteomes" id="UP000549617"/>
    </source>
</evidence>
<dbReference type="PANTHER" id="PTHR42680:SF3">
    <property type="entry name" value="DCTP DEAMINASE"/>
    <property type="match status" value="1"/>
</dbReference>
<gene>
    <name evidence="4" type="ORF">FHS49_003885</name>
</gene>
<dbReference type="SUPFAM" id="SSF51283">
    <property type="entry name" value="dUTPase-like"/>
    <property type="match status" value="1"/>
</dbReference>
<dbReference type="PANTHER" id="PTHR42680">
    <property type="entry name" value="DCTP DEAMINASE"/>
    <property type="match status" value="1"/>
</dbReference>
<keyword evidence="5" id="KW-1185">Reference proteome</keyword>
<dbReference type="InterPro" id="IPR033704">
    <property type="entry name" value="dUTPase_trimeric"/>
</dbReference>
<name>A0A7W9ALP4_9SPHN</name>
<accession>A0A7W9ALP4</accession>
<evidence type="ECO:0000256" key="1">
    <source>
        <dbReference type="ARBA" id="ARBA00022801"/>
    </source>
</evidence>
<dbReference type="GO" id="GO:0006229">
    <property type="term" value="P:dUTP biosynthetic process"/>
    <property type="evidence" value="ECO:0007669"/>
    <property type="project" value="InterPro"/>
</dbReference>
<dbReference type="CDD" id="cd07557">
    <property type="entry name" value="trimeric_dUTPase"/>
    <property type="match status" value="1"/>
</dbReference>
<comment type="caution">
    <text evidence="4">The sequence shown here is derived from an EMBL/GenBank/DDBJ whole genome shotgun (WGS) entry which is preliminary data.</text>
</comment>
<dbReference type="Proteomes" id="UP000549617">
    <property type="component" value="Unassembled WGS sequence"/>
</dbReference>
<dbReference type="RefSeq" id="WP_184022180.1">
    <property type="nucleotide sequence ID" value="NZ_JACIJC010000010.1"/>
</dbReference>
<dbReference type="InterPro" id="IPR036157">
    <property type="entry name" value="dUTPase-like_sf"/>
</dbReference>
<evidence type="ECO:0000256" key="2">
    <source>
        <dbReference type="ARBA" id="ARBA00023080"/>
    </source>
</evidence>
<dbReference type="EC" id="3.5.4.13" evidence="4"/>
<protein>
    <submittedName>
        <fullName evidence="4">dCTP deaminase</fullName>
        <ecNumber evidence="4">3.5.4.13</ecNumber>
    </submittedName>
</protein>
<dbReference type="Gene3D" id="2.70.40.10">
    <property type="match status" value="1"/>
</dbReference>
<proteinExistence type="predicted"/>
<sequence>MVFWSGPTLKARGKSLVEPFHPDSIDGAAYTLRLGHEYYVTPNDKASNPQTVTLARLASDEALPIPPGQFAYLMTDEIVRVPTNSLALISIRAGVKWKGLVNVSGFHVDPGFWGRLTYAVFNASPATIHLRQGDPIFLIWFSDLDGDAGEYAKTPKAPITKMDVSILNHVAGELHSLDGLATKLRETERELHDKIVAVEKHTHRMEILAGMLGVALLGVLLRWLLAAPETPQVPMVLTQPPAITAPTPLPPMTPQLVPSPLPDRPKQVAPLKSPPDAPANAAG</sequence>
<evidence type="ECO:0000256" key="3">
    <source>
        <dbReference type="SAM" id="MobiDB-lite"/>
    </source>
</evidence>
<reference evidence="4 5" key="1">
    <citation type="submission" date="2020-08" db="EMBL/GenBank/DDBJ databases">
        <title>Genomic Encyclopedia of Type Strains, Phase IV (KMG-IV): sequencing the most valuable type-strain genomes for metagenomic binning, comparative biology and taxonomic classification.</title>
        <authorList>
            <person name="Goeker M."/>
        </authorList>
    </citation>
    <scope>NUCLEOTIDE SEQUENCE [LARGE SCALE GENOMIC DNA]</scope>
    <source>
        <strain evidence="4 5">DSM 25079</strain>
    </source>
</reference>
<dbReference type="AlphaFoldDB" id="A0A7W9ALP4"/>
<dbReference type="GO" id="GO:0008829">
    <property type="term" value="F:dCTP deaminase activity"/>
    <property type="evidence" value="ECO:0007669"/>
    <property type="project" value="UniProtKB-EC"/>
</dbReference>
<evidence type="ECO:0000313" key="4">
    <source>
        <dbReference type="EMBL" id="MBB5687838.1"/>
    </source>
</evidence>
<dbReference type="Pfam" id="PF22769">
    <property type="entry name" value="DCD"/>
    <property type="match status" value="1"/>
</dbReference>
<dbReference type="EMBL" id="JACIJC010000010">
    <property type="protein sequence ID" value="MBB5687838.1"/>
    <property type="molecule type" value="Genomic_DNA"/>
</dbReference>
<feature type="region of interest" description="Disordered" evidence="3">
    <location>
        <begin position="244"/>
        <end position="283"/>
    </location>
</feature>
<dbReference type="InterPro" id="IPR011962">
    <property type="entry name" value="dCTP_deaminase"/>
</dbReference>
<keyword evidence="2" id="KW-0546">Nucleotide metabolism</keyword>
<organism evidence="4 5">
    <name type="scientific">Sphingobium boeckii</name>
    <dbReference type="NCBI Taxonomy" id="1082345"/>
    <lineage>
        <taxon>Bacteria</taxon>
        <taxon>Pseudomonadati</taxon>
        <taxon>Pseudomonadota</taxon>
        <taxon>Alphaproteobacteria</taxon>
        <taxon>Sphingomonadales</taxon>
        <taxon>Sphingomonadaceae</taxon>
        <taxon>Sphingobium</taxon>
    </lineage>
</organism>
<keyword evidence="1 4" id="KW-0378">Hydrolase</keyword>
<feature type="compositionally biased region" description="Pro residues" evidence="3">
    <location>
        <begin position="247"/>
        <end position="262"/>
    </location>
</feature>